<keyword evidence="4" id="KW-1185">Reference proteome</keyword>
<accession>A0ABX4HNM3</accession>
<dbReference type="InterPro" id="IPR011055">
    <property type="entry name" value="Dup_hybrid_motif"/>
</dbReference>
<feature type="transmembrane region" description="Helical" evidence="1">
    <location>
        <begin position="6"/>
        <end position="24"/>
    </location>
</feature>
<comment type="caution">
    <text evidence="3">The sequence shown here is derived from an EMBL/GenBank/DDBJ whole genome shotgun (WGS) entry which is preliminary data.</text>
</comment>
<keyword evidence="1" id="KW-0472">Membrane</keyword>
<gene>
    <name evidence="3" type="ORF">CKW00_13035</name>
</gene>
<name>A0ABX4HNM3_9BACI</name>
<dbReference type="RefSeq" id="WP_095822927.1">
    <property type="nucleotide sequence ID" value="NZ_NSGH01000034.1"/>
</dbReference>
<dbReference type="Proteomes" id="UP000217561">
    <property type="component" value="Unassembled WGS sequence"/>
</dbReference>
<keyword evidence="1" id="KW-0812">Transmembrane</keyword>
<proteinExistence type="predicted"/>
<dbReference type="InterPro" id="IPR050570">
    <property type="entry name" value="Cell_wall_metabolism_enzyme"/>
</dbReference>
<dbReference type="Pfam" id="PF01551">
    <property type="entry name" value="Peptidase_M23"/>
    <property type="match status" value="1"/>
</dbReference>
<organism evidence="3 4">
    <name type="scientific">Salimicrobium humidisoli</name>
    <dbReference type="NCBI Taxonomy" id="2029857"/>
    <lineage>
        <taxon>Bacteria</taxon>
        <taxon>Bacillati</taxon>
        <taxon>Bacillota</taxon>
        <taxon>Bacilli</taxon>
        <taxon>Bacillales</taxon>
        <taxon>Bacillaceae</taxon>
        <taxon>Salimicrobium</taxon>
    </lineage>
</organism>
<dbReference type="EMBL" id="NSGH01000034">
    <property type="protein sequence ID" value="PBB04648.1"/>
    <property type="molecule type" value="Genomic_DNA"/>
</dbReference>
<evidence type="ECO:0000313" key="4">
    <source>
        <dbReference type="Proteomes" id="UP000217561"/>
    </source>
</evidence>
<keyword evidence="1" id="KW-1133">Transmembrane helix</keyword>
<feature type="transmembrane region" description="Helical" evidence="1">
    <location>
        <begin position="97"/>
        <end position="118"/>
    </location>
</feature>
<protein>
    <submittedName>
        <fullName evidence="3">Peptidase M23</fullName>
    </submittedName>
</protein>
<dbReference type="Gene3D" id="2.70.70.10">
    <property type="entry name" value="Glucose Permease (Domain IIA)"/>
    <property type="match status" value="1"/>
</dbReference>
<dbReference type="PANTHER" id="PTHR21666:SF270">
    <property type="entry name" value="MUREIN HYDROLASE ACTIVATOR ENVC"/>
    <property type="match status" value="1"/>
</dbReference>
<feature type="domain" description="M23ase beta-sheet core" evidence="2">
    <location>
        <begin position="187"/>
        <end position="281"/>
    </location>
</feature>
<feature type="transmembrane region" description="Helical" evidence="1">
    <location>
        <begin position="36"/>
        <end position="52"/>
    </location>
</feature>
<reference evidence="3 4" key="1">
    <citation type="submission" date="2017-08" db="EMBL/GenBank/DDBJ databases">
        <title>Salimicrobium alkalisoli sp. nov., isolated from saline alkaline soil.</title>
        <authorList>
            <person name="Zhang G."/>
            <person name="Xiong Q."/>
        </authorList>
    </citation>
    <scope>NUCLEOTIDE SEQUENCE [LARGE SCALE GENOMIC DNA]</scope>
    <source>
        <strain evidence="3 4">WN024</strain>
    </source>
</reference>
<dbReference type="InterPro" id="IPR016047">
    <property type="entry name" value="M23ase_b-sheet_dom"/>
</dbReference>
<sequence>MTLTIIQLTIFQFILPAFFIFTLLKGKFKGKMDWALQALTFTTYISWVFFFGRWDWTIYYVRFLWPLLLIIVLYISWRKVRLQHPPKSYAWKDKTGFTFYILLTAIFVFYHIQIFSGYSTNEEAIELAFPLDNGTYYVGQGGASTQINQHHANLEQQYALDIVQLNPLGVRSTGIYPAELDRYKIYGAELVSPCSGKIVGARTDMTDLNPPEANPEQPRGNYVQIKCERNEANVLIAHMQEDSATVKAGDKVKTGEPIGLVGNSGNTSEPHLHIHAEESGEGVPIEFNGRFLVRNSLIWE</sequence>
<dbReference type="PANTHER" id="PTHR21666">
    <property type="entry name" value="PEPTIDASE-RELATED"/>
    <property type="match status" value="1"/>
</dbReference>
<feature type="transmembrane region" description="Helical" evidence="1">
    <location>
        <begin position="58"/>
        <end position="77"/>
    </location>
</feature>
<evidence type="ECO:0000313" key="3">
    <source>
        <dbReference type="EMBL" id="PBB04648.1"/>
    </source>
</evidence>
<dbReference type="SUPFAM" id="SSF51261">
    <property type="entry name" value="Duplicated hybrid motif"/>
    <property type="match status" value="1"/>
</dbReference>
<dbReference type="CDD" id="cd12797">
    <property type="entry name" value="M23_peptidase"/>
    <property type="match status" value="1"/>
</dbReference>
<evidence type="ECO:0000256" key="1">
    <source>
        <dbReference type="SAM" id="Phobius"/>
    </source>
</evidence>
<evidence type="ECO:0000259" key="2">
    <source>
        <dbReference type="Pfam" id="PF01551"/>
    </source>
</evidence>